<comment type="cofactor">
    <cofactor evidence="1">
        <name>[4Fe-4S] cluster</name>
        <dbReference type="ChEBI" id="CHEBI:49883"/>
    </cofactor>
</comment>
<evidence type="ECO:0000256" key="4">
    <source>
        <dbReference type="ARBA" id="ARBA00023004"/>
    </source>
</evidence>
<dbReference type="EMBL" id="MT141294">
    <property type="protein sequence ID" value="QJA57835.1"/>
    <property type="molecule type" value="Genomic_DNA"/>
</dbReference>
<evidence type="ECO:0000313" key="8">
    <source>
        <dbReference type="EMBL" id="QJA74947.1"/>
    </source>
</evidence>
<proteinExistence type="predicted"/>
<gene>
    <name evidence="8" type="ORF">MM415A01889_0002</name>
    <name evidence="7" type="ORF">MM415B01546_0004</name>
</gene>
<evidence type="ECO:0000259" key="6">
    <source>
        <dbReference type="SMART" id="SM00729"/>
    </source>
</evidence>
<keyword evidence="2" id="KW-0949">S-adenosyl-L-methionine</keyword>
<dbReference type="SFLD" id="SFLDG01082">
    <property type="entry name" value="B12-binding_domain_containing"/>
    <property type="match status" value="1"/>
</dbReference>
<dbReference type="GO" id="GO:0046872">
    <property type="term" value="F:metal ion binding"/>
    <property type="evidence" value="ECO:0007669"/>
    <property type="project" value="UniProtKB-KW"/>
</dbReference>
<dbReference type="InterPro" id="IPR006638">
    <property type="entry name" value="Elp3/MiaA/NifB-like_rSAM"/>
</dbReference>
<sequence>MNCLIITSPTTDKYVSQSSIFYLTTVLESTGYYYDILDMSGIVDYYDPPYYIYSKANRDLWCDSRVFDELWIEKYIPRITNRIYDRIYCSALFSMDIIIQGGYVAKYKENNRNVRAYIGGPALHNLNNKQLEVIKSVFDDVSTVYIIGDPNYLTYEIKDFVTILSGSGCNWGKCRFCNSKKQKYQLKNRSKIINEFNKIAELSTAEIMLSSDSIDVDSMRSLAKDLDSNKQPWNVMLRADDKIDTNLAISLRKSNCTDVFIGVEIFDNSGLRFIRKGSTVETIKSTIINLSEQDIKVSIGLIMFLPAINEDQLKNQLLNLREILPYIDKIELESLSVLYNSDFHINHNNYGIELFPKNNIIFDYWCYGLSPDIPWGFKNNDNLKMWLHHSNELKDVINDYVEPYYWWHIDYIRESNDNI</sequence>
<protein>
    <submittedName>
        <fullName evidence="7">Putative radical SAM superfamily protein</fullName>
    </submittedName>
</protein>
<evidence type="ECO:0000256" key="2">
    <source>
        <dbReference type="ARBA" id="ARBA00022691"/>
    </source>
</evidence>
<keyword evidence="3" id="KW-0479">Metal-binding</keyword>
<dbReference type="SMART" id="SM00729">
    <property type="entry name" value="Elp3"/>
    <property type="match status" value="1"/>
</dbReference>
<dbReference type="PANTHER" id="PTHR43409">
    <property type="entry name" value="ANAEROBIC MAGNESIUM-PROTOPORPHYRIN IX MONOMETHYL ESTER CYCLASE-RELATED"/>
    <property type="match status" value="1"/>
</dbReference>
<dbReference type="Pfam" id="PF04055">
    <property type="entry name" value="Radical_SAM"/>
    <property type="match status" value="1"/>
</dbReference>
<evidence type="ECO:0000313" key="7">
    <source>
        <dbReference type="EMBL" id="QJA57835.1"/>
    </source>
</evidence>
<dbReference type="GO" id="GO:0003824">
    <property type="term" value="F:catalytic activity"/>
    <property type="evidence" value="ECO:0007669"/>
    <property type="project" value="InterPro"/>
</dbReference>
<evidence type="ECO:0000256" key="3">
    <source>
        <dbReference type="ARBA" id="ARBA00022723"/>
    </source>
</evidence>
<dbReference type="GO" id="GO:0051536">
    <property type="term" value="F:iron-sulfur cluster binding"/>
    <property type="evidence" value="ECO:0007669"/>
    <property type="project" value="UniProtKB-KW"/>
</dbReference>
<dbReference type="SFLD" id="SFLDS00029">
    <property type="entry name" value="Radical_SAM"/>
    <property type="match status" value="1"/>
</dbReference>
<dbReference type="Gene3D" id="3.80.30.20">
    <property type="entry name" value="tm_1862 like domain"/>
    <property type="match status" value="1"/>
</dbReference>
<organism evidence="7">
    <name type="scientific">viral metagenome</name>
    <dbReference type="NCBI Taxonomy" id="1070528"/>
    <lineage>
        <taxon>unclassified sequences</taxon>
        <taxon>metagenomes</taxon>
        <taxon>organismal metagenomes</taxon>
    </lineage>
</organism>
<dbReference type="InterPro" id="IPR058240">
    <property type="entry name" value="rSAM_sf"/>
</dbReference>
<name>A0A6M3IKG5_9ZZZZ</name>
<feature type="domain" description="Elp3/MiaA/NifB-like radical SAM core" evidence="6">
    <location>
        <begin position="159"/>
        <end position="367"/>
    </location>
</feature>
<dbReference type="AlphaFoldDB" id="A0A6M3IKG5"/>
<dbReference type="InterPro" id="IPR007197">
    <property type="entry name" value="rSAM"/>
</dbReference>
<dbReference type="InterPro" id="IPR051198">
    <property type="entry name" value="BchE-like"/>
</dbReference>
<evidence type="ECO:0000256" key="5">
    <source>
        <dbReference type="ARBA" id="ARBA00023014"/>
    </source>
</evidence>
<evidence type="ECO:0000256" key="1">
    <source>
        <dbReference type="ARBA" id="ARBA00001966"/>
    </source>
</evidence>
<keyword evidence="5" id="KW-0411">Iron-sulfur</keyword>
<dbReference type="InterPro" id="IPR023404">
    <property type="entry name" value="rSAM_horseshoe"/>
</dbReference>
<keyword evidence="4" id="KW-0408">Iron</keyword>
<accession>A0A6M3IKG5</accession>
<dbReference type="SUPFAM" id="SSF102114">
    <property type="entry name" value="Radical SAM enzymes"/>
    <property type="match status" value="1"/>
</dbReference>
<dbReference type="EMBL" id="MT142131">
    <property type="protein sequence ID" value="QJA74947.1"/>
    <property type="molecule type" value="Genomic_DNA"/>
</dbReference>
<reference evidence="7" key="1">
    <citation type="submission" date="2020-03" db="EMBL/GenBank/DDBJ databases">
        <title>The deep terrestrial virosphere.</title>
        <authorList>
            <person name="Holmfeldt K."/>
            <person name="Nilsson E."/>
            <person name="Simone D."/>
            <person name="Lopez-Fernandez M."/>
            <person name="Wu X."/>
            <person name="de Brujin I."/>
            <person name="Lundin D."/>
            <person name="Andersson A."/>
            <person name="Bertilsson S."/>
            <person name="Dopson M."/>
        </authorList>
    </citation>
    <scope>NUCLEOTIDE SEQUENCE</scope>
    <source>
        <strain evidence="8">MM415A01889</strain>
        <strain evidence="7">MM415B01546</strain>
    </source>
</reference>